<dbReference type="InterPro" id="IPR018035">
    <property type="entry name" value="Flagellar_FliH/T3SS_HrpE"/>
</dbReference>
<comment type="function">
    <text evidence="1">Needed for flagellar regrowth and assembly.</text>
</comment>
<evidence type="ECO:0000256" key="3">
    <source>
        <dbReference type="ARBA" id="ARBA00022448"/>
    </source>
</evidence>
<feature type="domain" description="Flagellar assembly protein FliH/Type III secretion system HrpE" evidence="7">
    <location>
        <begin position="128"/>
        <end position="253"/>
    </location>
</feature>
<accession>A0A6B4U9C6</accession>
<evidence type="ECO:0000313" key="9">
    <source>
        <dbReference type="Proteomes" id="UP000472521"/>
    </source>
</evidence>
<organism evidence="8 9">
    <name type="scientific">Clostridium botulinum</name>
    <dbReference type="NCBI Taxonomy" id="1491"/>
    <lineage>
        <taxon>Bacteria</taxon>
        <taxon>Bacillati</taxon>
        <taxon>Bacillota</taxon>
        <taxon>Clostridia</taxon>
        <taxon>Eubacteriales</taxon>
        <taxon>Clostridiaceae</taxon>
        <taxon>Clostridium</taxon>
    </lineage>
</organism>
<evidence type="ECO:0000256" key="2">
    <source>
        <dbReference type="ARBA" id="ARBA00006602"/>
    </source>
</evidence>
<dbReference type="Proteomes" id="UP000472521">
    <property type="component" value="Unassembled WGS sequence"/>
</dbReference>
<dbReference type="EMBL" id="SWND01000003">
    <property type="protein sequence ID" value="NFF01466.1"/>
    <property type="molecule type" value="Genomic_DNA"/>
</dbReference>
<dbReference type="AlphaFoldDB" id="A0A6B4U9C6"/>
<proteinExistence type="inferred from homology"/>
<evidence type="ECO:0000256" key="1">
    <source>
        <dbReference type="ARBA" id="ARBA00003041"/>
    </source>
</evidence>
<evidence type="ECO:0000313" key="8">
    <source>
        <dbReference type="EMBL" id="NFF01466.1"/>
    </source>
</evidence>
<reference evidence="8 9" key="1">
    <citation type="submission" date="2019-04" db="EMBL/GenBank/DDBJ databases">
        <title>Genome sequencing of Clostridium botulinum Groups I-IV and Clostridium butyricum.</title>
        <authorList>
            <person name="Brunt J."/>
            <person name="Van Vliet A.H.M."/>
            <person name="Stringer S.C."/>
            <person name="Carter A.T."/>
            <person name="Peck M.W."/>
        </authorList>
    </citation>
    <scope>NUCLEOTIDE SEQUENCE [LARGE SCALE GENOMIC DNA]</scope>
    <source>
        <strain evidence="8 9">IFR 18/054</strain>
    </source>
</reference>
<dbReference type="GO" id="GO:0015031">
    <property type="term" value="P:protein transport"/>
    <property type="evidence" value="ECO:0007669"/>
    <property type="project" value="UniProtKB-KW"/>
</dbReference>
<keyword evidence="4" id="KW-1005">Bacterial flagellum biogenesis</keyword>
<dbReference type="PANTHER" id="PTHR34982:SF1">
    <property type="entry name" value="FLAGELLAR ASSEMBLY PROTEIN FLIH"/>
    <property type="match status" value="1"/>
</dbReference>
<evidence type="ECO:0000256" key="4">
    <source>
        <dbReference type="ARBA" id="ARBA00022795"/>
    </source>
</evidence>
<protein>
    <submittedName>
        <fullName evidence="8">Flagellar assembly protein FliH</fullName>
    </submittedName>
</protein>
<keyword evidence="3" id="KW-0813">Transport</keyword>
<dbReference type="PANTHER" id="PTHR34982">
    <property type="entry name" value="YOP PROTEINS TRANSLOCATION PROTEIN L"/>
    <property type="match status" value="1"/>
</dbReference>
<comment type="similarity">
    <text evidence="2">Belongs to the FliH family.</text>
</comment>
<gene>
    <name evidence="8" type="ORF">FCV25_06690</name>
</gene>
<keyword evidence="5" id="KW-0653">Protein transport</keyword>
<comment type="caution">
    <text evidence="8">The sequence shown here is derived from an EMBL/GenBank/DDBJ whole genome shotgun (WGS) entry which is preliminary data.</text>
</comment>
<sequence>MQSLYKVIKKNSVVRQGEEKIKTNYKKPVSLEKEIEIEKEKEIEEENSKKFIDSYENLARNILENARKKSEEFLSKAYAEAEVVEEEAFKKGHEKGFHKGLEEGKKSGYEEAYEAYIEKGKNAYEEMVQKSSKLLLDTEAQYNNYLKEKEEEVRNLVLTIVEEVLKHEVKDKSSMNEIIYEKLEESKKSATFIVKSNTSYYEEIKAKSEFWKNQLPYRGEIFVIEDISLKDGEVIIETEQGKVITSLDTALDKIKELLINEK</sequence>
<dbReference type="GO" id="GO:0044781">
    <property type="term" value="P:bacterial-type flagellum organization"/>
    <property type="evidence" value="ECO:0007669"/>
    <property type="project" value="UniProtKB-KW"/>
</dbReference>
<dbReference type="GO" id="GO:0005829">
    <property type="term" value="C:cytosol"/>
    <property type="evidence" value="ECO:0007669"/>
    <property type="project" value="TreeGrafter"/>
</dbReference>
<evidence type="ECO:0000256" key="6">
    <source>
        <dbReference type="ARBA" id="ARBA00023225"/>
    </source>
</evidence>
<keyword evidence="8" id="KW-0282">Flagellum</keyword>
<keyword evidence="8" id="KW-0966">Cell projection</keyword>
<name>A0A6B4U9C6_CLOBO</name>
<dbReference type="InterPro" id="IPR051472">
    <property type="entry name" value="T3SS_Stator/FliH"/>
</dbReference>
<keyword evidence="8" id="KW-0969">Cilium</keyword>
<evidence type="ECO:0000256" key="5">
    <source>
        <dbReference type="ARBA" id="ARBA00022927"/>
    </source>
</evidence>
<dbReference type="Pfam" id="PF02108">
    <property type="entry name" value="FliH"/>
    <property type="match status" value="1"/>
</dbReference>
<evidence type="ECO:0000259" key="7">
    <source>
        <dbReference type="Pfam" id="PF02108"/>
    </source>
</evidence>
<keyword evidence="6" id="KW-1006">Bacterial flagellum protein export</keyword>